<feature type="compositionally biased region" description="Basic and acidic residues" evidence="1">
    <location>
        <begin position="367"/>
        <end position="377"/>
    </location>
</feature>
<keyword evidence="2" id="KW-0472">Membrane</keyword>
<proteinExistence type="predicted"/>
<dbReference type="OrthoDB" id="5547695at2759"/>
<evidence type="ECO:0008006" key="5">
    <source>
        <dbReference type="Google" id="ProtNLM"/>
    </source>
</evidence>
<organism evidence="3 4">
    <name type="scientific">Coemansia javaensis</name>
    <dbReference type="NCBI Taxonomy" id="2761396"/>
    <lineage>
        <taxon>Eukaryota</taxon>
        <taxon>Fungi</taxon>
        <taxon>Fungi incertae sedis</taxon>
        <taxon>Zoopagomycota</taxon>
        <taxon>Kickxellomycotina</taxon>
        <taxon>Kickxellomycetes</taxon>
        <taxon>Kickxellales</taxon>
        <taxon>Kickxellaceae</taxon>
        <taxon>Coemansia</taxon>
    </lineage>
</organism>
<name>A0A9W8LL18_9FUNG</name>
<keyword evidence="2" id="KW-1133">Transmembrane helix</keyword>
<evidence type="ECO:0000313" key="3">
    <source>
        <dbReference type="EMBL" id="KAJ2786093.1"/>
    </source>
</evidence>
<accession>A0A9W8LL18</accession>
<feature type="region of interest" description="Disordered" evidence="1">
    <location>
        <begin position="73"/>
        <end position="93"/>
    </location>
</feature>
<gene>
    <name evidence="3" type="ORF">H4R18_000125</name>
</gene>
<feature type="region of interest" description="Disordered" evidence="1">
    <location>
        <begin position="364"/>
        <end position="390"/>
    </location>
</feature>
<evidence type="ECO:0000256" key="2">
    <source>
        <dbReference type="SAM" id="Phobius"/>
    </source>
</evidence>
<evidence type="ECO:0000313" key="4">
    <source>
        <dbReference type="Proteomes" id="UP001140217"/>
    </source>
</evidence>
<comment type="caution">
    <text evidence="3">The sequence shown here is derived from an EMBL/GenBank/DDBJ whole genome shotgun (WGS) entry which is preliminary data.</text>
</comment>
<dbReference type="AlphaFoldDB" id="A0A9W8LL18"/>
<feature type="transmembrane region" description="Helical" evidence="2">
    <location>
        <begin position="34"/>
        <end position="52"/>
    </location>
</feature>
<dbReference type="Proteomes" id="UP001140217">
    <property type="component" value="Unassembled WGS sequence"/>
</dbReference>
<keyword evidence="4" id="KW-1185">Reference proteome</keyword>
<keyword evidence="2" id="KW-0812">Transmembrane</keyword>
<reference evidence="3" key="1">
    <citation type="submission" date="2022-07" db="EMBL/GenBank/DDBJ databases">
        <title>Phylogenomic reconstructions and comparative analyses of Kickxellomycotina fungi.</title>
        <authorList>
            <person name="Reynolds N.K."/>
            <person name="Stajich J.E."/>
            <person name="Barry K."/>
            <person name="Grigoriev I.V."/>
            <person name="Crous P."/>
            <person name="Smith M.E."/>
        </authorList>
    </citation>
    <scope>NUCLEOTIDE SEQUENCE</scope>
    <source>
        <strain evidence="3">NBRC 105414</strain>
    </source>
</reference>
<evidence type="ECO:0000256" key="1">
    <source>
        <dbReference type="SAM" id="MobiDB-lite"/>
    </source>
</evidence>
<dbReference type="EMBL" id="JANBUL010000004">
    <property type="protein sequence ID" value="KAJ2786093.1"/>
    <property type="molecule type" value="Genomic_DNA"/>
</dbReference>
<sequence>MNDEKRAAGPRSAVCLEAGGAPAERRRCSRAKKALGFLACFFVANLVLRAVLGGPGMLHRLYQHGLQWGCGGGGGGDGAHAAPQKHGDRRPHIRPFRTIGLVNRINPEALTSLVNGELPVGRVSDLFRHSAELCVPFVPVAGLERISFSPSEFGRISHQVAGGIGTDIRVVAADGDEATLEVSALASSQKIADQIKVTATKGDDGAITLQLDGPKWLGKGDCAYAKVVLAIPAAVGELPALRNSFVYGTINVDRDLARRVSFGAFEVDAAVSRIAVPPIRAGRAVVNSVAGGVRGYFHVGESLAIHSVRSDIDVAADVRHARAAAAITAESVTGQVALRVAGGFDGSFSVRTVSGAVDVQDAGDGSSRLHFDRDRPRLKSGTFGPADSSRAGDSTLSAAAVTGNVRVEFF</sequence>
<protein>
    <recommendedName>
        <fullName evidence="5">Adhesin domain-containing protein</fullName>
    </recommendedName>
</protein>